<dbReference type="EMBL" id="CP077076">
    <property type="protein sequence ID" value="QXH49644.1"/>
    <property type="molecule type" value="Genomic_DNA"/>
</dbReference>
<keyword evidence="2" id="KW-1185">Reference proteome</keyword>
<proteinExistence type="predicted"/>
<evidence type="ECO:0000313" key="2">
    <source>
        <dbReference type="Proteomes" id="UP001046350"/>
    </source>
</evidence>
<name>A0ABX8MZT7_9PSED</name>
<evidence type="ECO:0000313" key="1">
    <source>
        <dbReference type="EMBL" id="QXH49644.1"/>
    </source>
</evidence>
<gene>
    <name evidence="1" type="ORF">KSS94_17010</name>
</gene>
<organism evidence="1 2">
    <name type="scientific">Pseudomonas fakonensis</name>
    <dbReference type="NCBI Taxonomy" id="2842355"/>
    <lineage>
        <taxon>Bacteria</taxon>
        <taxon>Pseudomonadati</taxon>
        <taxon>Pseudomonadota</taxon>
        <taxon>Gammaproteobacteria</taxon>
        <taxon>Pseudomonadales</taxon>
        <taxon>Pseudomonadaceae</taxon>
        <taxon>Pseudomonas</taxon>
    </lineage>
</organism>
<dbReference type="Proteomes" id="UP001046350">
    <property type="component" value="Chromosome"/>
</dbReference>
<accession>A0ABX8MZT7</accession>
<reference evidence="1" key="1">
    <citation type="journal article" date="2021" name="Microorganisms">
        <title>The Ever-Expanding Pseudomonas Genus: Description of 43 New Species and Partition of the Pseudomonas putida Group.</title>
        <authorList>
            <person name="Girard L."/>
            <person name="Lood C."/>
            <person name="Hofte M."/>
            <person name="Vandamme P."/>
            <person name="Rokni-Zadeh H."/>
            <person name="van Noort V."/>
            <person name="Lavigne R."/>
            <person name="De Mot R."/>
        </authorList>
    </citation>
    <scope>NUCLEOTIDE SEQUENCE</scope>
    <source>
        <strain evidence="1">COW40</strain>
    </source>
</reference>
<sequence length="441" mass="50047">MSESKFDHLTEEQLDTLYAQYMAGEKVAKLLENWAIDLSPSMFIRAFPAKACDNLACPYCQVSMFQRRRSRQPYQWRNEPAFCKRCQHLQHFAERYRETPVCNCPPCLVIREQARRQHEADQRERVLAACAQASHPPVRLAILGIRLKLYLMALLDTCLDWREGTLRRVTALRGDACLTPTPELDALLIRELHEAHVLLADPMSPLSAFEDGPTPVPHLDKVRWQLNIALGDAERAVATQVYRALHNELSCGPLPAWRETLAEAIETLAVEEVYSFLQARCDEHDMPLHPWKKSREVIGELVKTRPVCQLWALVTTAVNNAVTYASRAGISKTQASNTLPNNLLRYEQRATEEQWRFKHWNRNSTRRPRSALSKVLHGLLLKHADHGTERPLAVYLQALPGAVEHGCPACGSLLVHVQARPEELVINCKDCIARSVLPGTD</sequence>
<evidence type="ECO:0008006" key="3">
    <source>
        <dbReference type="Google" id="ProtNLM"/>
    </source>
</evidence>
<dbReference type="RefSeq" id="WP_217839261.1">
    <property type="nucleotide sequence ID" value="NZ_CP077076.1"/>
</dbReference>
<protein>
    <recommendedName>
        <fullName evidence="3">TniQ protein</fullName>
    </recommendedName>
</protein>